<reference evidence="2 3" key="1">
    <citation type="journal article" date="2012" name="J. Bacteriol.">
        <title>Draft Genome Sequence of the Extremely Halophilic Archaeon Halogranum salarium B-1T.</title>
        <authorList>
            <person name="Kim K.K."/>
            <person name="Lee K.C."/>
            <person name="Lee J.S."/>
        </authorList>
    </citation>
    <scope>NUCLEOTIDE SEQUENCE [LARGE SCALE GENOMIC DNA]</scope>
    <source>
        <strain evidence="2 3">B-1</strain>
    </source>
</reference>
<name>J2ZGQ5_9EURY</name>
<keyword evidence="1" id="KW-1133">Transmembrane helix</keyword>
<keyword evidence="1" id="KW-0812">Transmembrane</keyword>
<protein>
    <submittedName>
        <fullName evidence="2">Uncharacterized protein</fullName>
    </submittedName>
</protein>
<feature type="transmembrane region" description="Helical" evidence="1">
    <location>
        <begin position="20"/>
        <end position="46"/>
    </location>
</feature>
<sequence>MCKRVYVRGQRFNKTYKISITKLVNLGSTVPTYLLFVASVILVGLAA</sequence>
<organism evidence="2 3">
    <name type="scientific">Halogranum salarium B-1</name>
    <dbReference type="NCBI Taxonomy" id="1210908"/>
    <lineage>
        <taxon>Archaea</taxon>
        <taxon>Methanobacteriati</taxon>
        <taxon>Methanobacteriota</taxon>
        <taxon>Stenosarchaea group</taxon>
        <taxon>Halobacteria</taxon>
        <taxon>Halobacteriales</taxon>
        <taxon>Haloferacaceae</taxon>
    </lineage>
</organism>
<proteinExistence type="predicted"/>
<dbReference type="Proteomes" id="UP000007813">
    <property type="component" value="Unassembled WGS sequence"/>
</dbReference>
<dbReference type="AlphaFoldDB" id="J2ZGQ5"/>
<accession>J2ZGQ5</accession>
<gene>
    <name evidence="2" type="ORF">HSB1_20330</name>
</gene>
<dbReference type="EMBL" id="ALJD01000004">
    <property type="protein sequence ID" value="EJN59875.1"/>
    <property type="molecule type" value="Genomic_DNA"/>
</dbReference>
<comment type="caution">
    <text evidence="2">The sequence shown here is derived from an EMBL/GenBank/DDBJ whole genome shotgun (WGS) entry which is preliminary data.</text>
</comment>
<evidence type="ECO:0000256" key="1">
    <source>
        <dbReference type="SAM" id="Phobius"/>
    </source>
</evidence>
<keyword evidence="1" id="KW-0472">Membrane</keyword>
<evidence type="ECO:0000313" key="3">
    <source>
        <dbReference type="Proteomes" id="UP000007813"/>
    </source>
</evidence>
<evidence type="ECO:0000313" key="2">
    <source>
        <dbReference type="EMBL" id="EJN59875.1"/>
    </source>
</evidence>